<dbReference type="EMBL" id="APHR01000006">
    <property type="protein sequence ID" value="EMR14113.1"/>
    <property type="molecule type" value="Genomic_DNA"/>
</dbReference>
<dbReference type="OrthoDB" id="5866325at2"/>
<keyword evidence="3" id="KW-1185">Reference proteome</keyword>
<evidence type="ECO:0000313" key="2">
    <source>
        <dbReference type="EMBL" id="EMR14113.1"/>
    </source>
</evidence>
<evidence type="ECO:0000313" key="3">
    <source>
        <dbReference type="Proteomes" id="UP000012019"/>
    </source>
</evidence>
<name>M7NZ52_9GAMM</name>
<accession>M7NZ52</accession>
<dbReference type="RefSeq" id="WP_009725319.1">
    <property type="nucleotide sequence ID" value="NZ_APHR01000006.1"/>
</dbReference>
<keyword evidence="1" id="KW-0732">Signal</keyword>
<dbReference type="Proteomes" id="UP000012019">
    <property type="component" value="Unassembled WGS sequence"/>
</dbReference>
<dbReference type="STRING" id="1286106.MPL1_01323"/>
<proteinExistence type="predicted"/>
<dbReference type="eggNOG" id="ENOG502Z9JN">
    <property type="taxonomic scope" value="Bacteria"/>
</dbReference>
<dbReference type="PATRIC" id="fig|1286106.3.peg.267"/>
<keyword evidence="2" id="KW-0449">Lipoprotein</keyword>
<protein>
    <submittedName>
        <fullName evidence="2">Lipoprotein</fullName>
    </submittedName>
</protein>
<organism evidence="2 3">
    <name type="scientific">Methylophaga lonarensis MPL</name>
    <dbReference type="NCBI Taxonomy" id="1286106"/>
    <lineage>
        <taxon>Bacteria</taxon>
        <taxon>Pseudomonadati</taxon>
        <taxon>Pseudomonadota</taxon>
        <taxon>Gammaproteobacteria</taxon>
        <taxon>Thiotrichales</taxon>
        <taxon>Piscirickettsiaceae</taxon>
        <taxon>Methylophaga</taxon>
    </lineage>
</organism>
<feature type="chain" id="PRO_5004082791" evidence="1">
    <location>
        <begin position="21"/>
        <end position="235"/>
    </location>
</feature>
<evidence type="ECO:0000256" key="1">
    <source>
        <dbReference type="SAM" id="SignalP"/>
    </source>
</evidence>
<reference evidence="2 3" key="1">
    <citation type="journal article" date="2013" name="Genome Announc.">
        <title>Draft Genome Sequence of Methylophaga lonarensis MPLT, a Haloalkaliphilic (Non-Methane-Utilizing) Methylotroph.</title>
        <authorList>
            <person name="Shetty S.A."/>
            <person name="Marathe N.P."/>
            <person name="Munot H."/>
            <person name="Antony C.P."/>
            <person name="Dhotre D.P."/>
            <person name="Murrell J.C."/>
            <person name="Shouche Y.S."/>
        </authorList>
    </citation>
    <scope>NUCLEOTIDE SEQUENCE [LARGE SCALE GENOMIC DNA]</scope>
    <source>
        <strain evidence="2 3">MPL</strain>
    </source>
</reference>
<feature type="signal peptide" evidence="1">
    <location>
        <begin position="1"/>
        <end position="20"/>
    </location>
</feature>
<dbReference type="AlphaFoldDB" id="M7NZ52"/>
<comment type="caution">
    <text evidence="2">The sequence shown here is derived from an EMBL/GenBank/DDBJ whole genome shotgun (WGS) entry which is preliminary data.</text>
</comment>
<sequence>MSRCSLLLIFLLILPGCATQGGHGGSGAQQSSSGLSRFAKSDIDEVIEIHQQRLMSDLKLMMYKLYLRNPSERHDRDIRDTRESVDRIFAKRFDHVFPGLEMADPTDLIRLSLEPSYEGDRVLAFTIGLRRMLMASYDNRTEFYYLTQADEQKLYNSARNIEIAAWLLAERRDADGRLLLLSDSLEDEQRNLSYQRLFGQMIATQDNLAEIISHKTGRLIKTMVVKTATVMFLPI</sequence>
<gene>
    <name evidence="2" type="ORF">MPL1_01323</name>
</gene>